<name>A0A8J2WA43_9NEOP</name>
<organism evidence="2 3">
    <name type="scientific">Danaus chrysippus</name>
    <name type="common">African queen</name>
    <dbReference type="NCBI Taxonomy" id="151541"/>
    <lineage>
        <taxon>Eukaryota</taxon>
        <taxon>Metazoa</taxon>
        <taxon>Ecdysozoa</taxon>
        <taxon>Arthropoda</taxon>
        <taxon>Hexapoda</taxon>
        <taxon>Insecta</taxon>
        <taxon>Pterygota</taxon>
        <taxon>Neoptera</taxon>
        <taxon>Endopterygota</taxon>
        <taxon>Lepidoptera</taxon>
        <taxon>Glossata</taxon>
        <taxon>Ditrysia</taxon>
        <taxon>Papilionoidea</taxon>
        <taxon>Nymphalidae</taxon>
        <taxon>Danainae</taxon>
        <taxon>Danaini</taxon>
        <taxon>Danaina</taxon>
        <taxon>Danaus</taxon>
        <taxon>Anosia</taxon>
    </lineage>
</organism>
<evidence type="ECO:0000313" key="3">
    <source>
        <dbReference type="Proteomes" id="UP000789524"/>
    </source>
</evidence>
<evidence type="ECO:0000313" key="2">
    <source>
        <dbReference type="EMBL" id="CAG9580262.1"/>
    </source>
</evidence>
<dbReference type="AlphaFoldDB" id="A0A8J2WA43"/>
<accession>A0A8J2WA43</accession>
<feature type="region of interest" description="Disordered" evidence="1">
    <location>
        <begin position="39"/>
        <end position="68"/>
    </location>
</feature>
<proteinExistence type="predicted"/>
<reference evidence="2" key="1">
    <citation type="submission" date="2021-09" db="EMBL/GenBank/DDBJ databases">
        <authorList>
            <person name="Martin H S."/>
        </authorList>
    </citation>
    <scope>NUCLEOTIDE SEQUENCE</scope>
</reference>
<protein>
    <submittedName>
        <fullName evidence="2">(African queen) hypothetical protein</fullName>
    </submittedName>
</protein>
<sequence>MSYVTDVLRHNDAVRYEAEVTLTGRDGALHLRDVEGKFREGEGRGAASGPAGDVTSHVHRDIHIHDNE</sequence>
<keyword evidence="3" id="KW-1185">Reference proteome</keyword>
<comment type="caution">
    <text evidence="2">The sequence shown here is derived from an EMBL/GenBank/DDBJ whole genome shotgun (WGS) entry which is preliminary data.</text>
</comment>
<gene>
    <name evidence="2" type="ORF">DCHRY22_LOCUS13598</name>
</gene>
<dbReference type="EMBL" id="CAKASE010000079">
    <property type="protein sequence ID" value="CAG9580262.1"/>
    <property type="molecule type" value="Genomic_DNA"/>
</dbReference>
<evidence type="ECO:0000256" key="1">
    <source>
        <dbReference type="SAM" id="MobiDB-lite"/>
    </source>
</evidence>
<feature type="compositionally biased region" description="Basic and acidic residues" evidence="1">
    <location>
        <begin position="56"/>
        <end position="68"/>
    </location>
</feature>
<dbReference type="Proteomes" id="UP000789524">
    <property type="component" value="Unassembled WGS sequence"/>
</dbReference>